<evidence type="ECO:0000256" key="1">
    <source>
        <dbReference type="SAM" id="Phobius"/>
    </source>
</evidence>
<dbReference type="RefSeq" id="WP_186867423.1">
    <property type="nucleotide sequence ID" value="NZ_JACOPH010000010.1"/>
</dbReference>
<feature type="transmembrane region" description="Helical" evidence="1">
    <location>
        <begin position="162"/>
        <end position="188"/>
    </location>
</feature>
<sequence>MNRKEFLKQLEELLSDIPEAERRDAMNYYQNYFDDAGVEQEQTILEELGSPEKVAESIKRDLFGENYDAYVKAKQEKQQETIEKQQRENRTLRNILIVVALVLTFPIWIGLVALAFGILVTVFAGLFGVAVAVIAVVAACLFAGVAVTVIGMIKAVAGFPAVGLIVIAGGLLVFMIGILGVVALVWIFGRIFPWLIRAIVRLCKRPFQKRGASI</sequence>
<gene>
    <name evidence="2" type="ORF">H8S17_11520</name>
</gene>
<reference evidence="2" key="1">
    <citation type="submission" date="2020-08" db="EMBL/GenBank/DDBJ databases">
        <title>Genome public.</title>
        <authorList>
            <person name="Liu C."/>
            <person name="Sun Q."/>
        </authorList>
    </citation>
    <scope>NUCLEOTIDE SEQUENCE</scope>
    <source>
        <strain evidence="2">BX1005</strain>
    </source>
</reference>
<evidence type="ECO:0000313" key="2">
    <source>
        <dbReference type="EMBL" id="MBC5714820.1"/>
    </source>
</evidence>
<accession>A0A923RUD4</accession>
<keyword evidence="1" id="KW-1133">Transmembrane helix</keyword>
<dbReference type="EMBL" id="JACOPH010000010">
    <property type="protein sequence ID" value="MBC5714820.1"/>
    <property type="molecule type" value="Genomic_DNA"/>
</dbReference>
<keyword evidence="3" id="KW-1185">Reference proteome</keyword>
<evidence type="ECO:0000313" key="3">
    <source>
        <dbReference type="Proteomes" id="UP000606720"/>
    </source>
</evidence>
<keyword evidence="1" id="KW-0472">Membrane</keyword>
<comment type="caution">
    <text evidence="2">The sequence shown here is derived from an EMBL/GenBank/DDBJ whole genome shotgun (WGS) entry which is preliminary data.</text>
</comment>
<keyword evidence="1" id="KW-0812">Transmembrane</keyword>
<feature type="transmembrane region" description="Helical" evidence="1">
    <location>
        <begin position="126"/>
        <end position="150"/>
    </location>
</feature>
<protein>
    <submittedName>
        <fullName evidence="2">DUF1700 domain-containing protein</fullName>
    </submittedName>
</protein>
<organism evidence="2 3">
    <name type="scientific">Roseburia zhanii</name>
    <dbReference type="NCBI Taxonomy" id="2763064"/>
    <lineage>
        <taxon>Bacteria</taxon>
        <taxon>Bacillati</taxon>
        <taxon>Bacillota</taxon>
        <taxon>Clostridia</taxon>
        <taxon>Lachnospirales</taxon>
        <taxon>Lachnospiraceae</taxon>
        <taxon>Roseburia</taxon>
    </lineage>
</organism>
<proteinExistence type="predicted"/>
<name>A0A923RUD4_9FIRM</name>
<feature type="transmembrane region" description="Helical" evidence="1">
    <location>
        <begin position="95"/>
        <end position="120"/>
    </location>
</feature>
<dbReference type="Proteomes" id="UP000606720">
    <property type="component" value="Unassembled WGS sequence"/>
</dbReference>
<dbReference type="AlphaFoldDB" id="A0A923RUD4"/>
<dbReference type="Pfam" id="PF22564">
    <property type="entry name" value="HAAS"/>
    <property type="match status" value="1"/>
</dbReference>